<dbReference type="Pfam" id="PF00672">
    <property type="entry name" value="HAMP"/>
    <property type="match status" value="1"/>
</dbReference>
<dbReference type="PANTHER" id="PTHR24421:SF61">
    <property type="entry name" value="OXYGEN SENSOR HISTIDINE KINASE NREB"/>
    <property type="match status" value="1"/>
</dbReference>
<keyword evidence="13" id="KW-1185">Reference proteome</keyword>
<organism evidence="12 13">
    <name type="scientific">Candidatus Promineifilum breve</name>
    <dbReference type="NCBI Taxonomy" id="1806508"/>
    <lineage>
        <taxon>Bacteria</taxon>
        <taxon>Bacillati</taxon>
        <taxon>Chloroflexota</taxon>
        <taxon>Ardenticatenia</taxon>
        <taxon>Candidatus Promineifilales</taxon>
        <taxon>Candidatus Promineifilaceae</taxon>
        <taxon>Candidatus Promineifilum</taxon>
    </lineage>
</organism>
<keyword evidence="9 10" id="KW-0472">Membrane</keyword>
<accession>A0A170PJH8</accession>
<dbReference type="Gene3D" id="3.30.450.20">
    <property type="entry name" value="PAS domain"/>
    <property type="match status" value="1"/>
</dbReference>
<dbReference type="CDD" id="cd18774">
    <property type="entry name" value="PDC2_HK_sensor"/>
    <property type="match status" value="1"/>
</dbReference>
<feature type="transmembrane region" description="Helical" evidence="10">
    <location>
        <begin position="282"/>
        <end position="303"/>
    </location>
</feature>
<evidence type="ECO:0000256" key="3">
    <source>
        <dbReference type="ARBA" id="ARBA00022553"/>
    </source>
</evidence>
<dbReference type="Gene3D" id="3.30.565.10">
    <property type="entry name" value="Histidine kinase-like ATPase, C-terminal domain"/>
    <property type="match status" value="1"/>
</dbReference>
<keyword evidence="2" id="KW-1003">Cell membrane</keyword>
<dbReference type="SUPFAM" id="SSF55781">
    <property type="entry name" value="GAF domain-like"/>
    <property type="match status" value="2"/>
</dbReference>
<evidence type="ECO:0000256" key="2">
    <source>
        <dbReference type="ARBA" id="ARBA00022475"/>
    </source>
</evidence>
<evidence type="ECO:0000256" key="7">
    <source>
        <dbReference type="ARBA" id="ARBA00022989"/>
    </source>
</evidence>
<dbReference type="SUPFAM" id="SSF103190">
    <property type="entry name" value="Sensory domain-like"/>
    <property type="match status" value="1"/>
</dbReference>
<dbReference type="Gene3D" id="1.20.5.1930">
    <property type="match status" value="1"/>
</dbReference>
<keyword evidence="3" id="KW-0597">Phosphoprotein</keyword>
<dbReference type="Gene3D" id="3.30.450.40">
    <property type="match status" value="2"/>
</dbReference>
<dbReference type="InterPro" id="IPR029151">
    <property type="entry name" value="Sensor-like_sf"/>
</dbReference>
<dbReference type="SMART" id="SM00387">
    <property type="entry name" value="HATPase_c"/>
    <property type="match status" value="1"/>
</dbReference>
<dbReference type="PROSITE" id="PS50885">
    <property type="entry name" value="HAMP"/>
    <property type="match status" value="1"/>
</dbReference>
<dbReference type="InterPro" id="IPR011712">
    <property type="entry name" value="Sig_transdc_His_kin_sub3_dim/P"/>
</dbReference>
<dbReference type="OrthoDB" id="144293at2"/>
<feature type="domain" description="HAMP" evidence="11">
    <location>
        <begin position="306"/>
        <end position="358"/>
    </location>
</feature>
<reference evidence="12" key="1">
    <citation type="submission" date="2016-01" db="EMBL/GenBank/DDBJ databases">
        <authorList>
            <person name="Mcilroy J.S."/>
            <person name="Karst M S."/>
            <person name="Albertsen M."/>
        </authorList>
    </citation>
    <scope>NUCLEOTIDE SEQUENCE</scope>
    <source>
        <strain evidence="12">Cfx-K</strain>
    </source>
</reference>
<proteinExistence type="predicted"/>
<evidence type="ECO:0000313" key="13">
    <source>
        <dbReference type="Proteomes" id="UP000215027"/>
    </source>
</evidence>
<evidence type="ECO:0000313" key="12">
    <source>
        <dbReference type="EMBL" id="CUS05593.1"/>
    </source>
</evidence>
<dbReference type="Pfam" id="PF07730">
    <property type="entry name" value="HisKA_3"/>
    <property type="match status" value="1"/>
</dbReference>
<dbReference type="GO" id="GO:0000155">
    <property type="term" value="F:phosphorelay sensor kinase activity"/>
    <property type="evidence" value="ECO:0007669"/>
    <property type="project" value="InterPro"/>
</dbReference>
<dbReference type="SMART" id="SM00065">
    <property type="entry name" value="GAF"/>
    <property type="match status" value="2"/>
</dbReference>
<keyword evidence="5 10" id="KW-0812">Transmembrane</keyword>
<keyword evidence="6" id="KW-0418">Kinase</keyword>
<dbReference type="Proteomes" id="UP000215027">
    <property type="component" value="Chromosome II"/>
</dbReference>
<keyword evidence="8" id="KW-0902">Two-component regulatory system</keyword>
<dbReference type="InterPro" id="IPR003594">
    <property type="entry name" value="HATPase_dom"/>
</dbReference>
<dbReference type="Pfam" id="PF13185">
    <property type="entry name" value="GAF_2"/>
    <property type="match status" value="2"/>
</dbReference>
<dbReference type="InterPro" id="IPR003660">
    <property type="entry name" value="HAMP_dom"/>
</dbReference>
<dbReference type="SMART" id="SM00304">
    <property type="entry name" value="HAMP"/>
    <property type="match status" value="1"/>
</dbReference>
<dbReference type="InterPro" id="IPR003018">
    <property type="entry name" value="GAF"/>
</dbReference>
<gene>
    <name evidence="12" type="ORF">CFX0092_B0059</name>
</gene>
<dbReference type="CDD" id="cd06225">
    <property type="entry name" value="HAMP"/>
    <property type="match status" value="1"/>
</dbReference>
<dbReference type="InterPro" id="IPR033479">
    <property type="entry name" value="dCache_1"/>
</dbReference>
<dbReference type="SUPFAM" id="SSF55874">
    <property type="entry name" value="ATPase domain of HSP90 chaperone/DNA topoisomerase II/histidine kinase"/>
    <property type="match status" value="1"/>
</dbReference>
<dbReference type="EMBL" id="LN890656">
    <property type="protein sequence ID" value="CUS05593.1"/>
    <property type="molecule type" value="Genomic_DNA"/>
</dbReference>
<evidence type="ECO:0000256" key="6">
    <source>
        <dbReference type="ARBA" id="ARBA00022777"/>
    </source>
</evidence>
<keyword evidence="4" id="KW-0808">Transferase</keyword>
<protein>
    <recommendedName>
        <fullName evidence="11">HAMP domain-containing protein</fullName>
    </recommendedName>
</protein>
<comment type="subcellular location">
    <subcellularLocation>
        <location evidence="1">Cell membrane</location>
        <topology evidence="1">Multi-pass membrane protein</topology>
    </subcellularLocation>
</comment>
<sequence length="948" mass="103040">MKTSLRRKILTWTFLPAAIIFLIVAVVSFFATQAIAESLVIDRDRELARLTAAELAGSIEEYPVLLDGIARDLIINTGNVFAIRAALAANANRLSYFDGGAVLLSNTGRVIATHPEQPDLLDQDWSDRPYFRAIIQTPSRNFFSNVVNDSPLGQEALAVSVPVFSAGSELRGVLVAYFRLGPQSLNPFYGTLVRLRLDRKGNAHIIDGVGRVIYDSSTDQAGQDFHDHPVADLALSGESGALRTPSADGADVLASYSPIPNTQWRLVIEEDWSTLMAPLRNYAALLALLLSLGVIVPALVVAAGMQRVTRPINALVDAARQVARGDFGRTVRADTGDELEMLAEQFNRMSSELQASYTELERRVETRTHELQTVLQVSRNVASTLDLQPLLANILDELRRVVEFRFARLFIMDGDEAVLLEERGEVSGLAGFYYLGGLAETEAQLAAGRPLIVADTRAASPVLDHLRRMSASVNDLERLNAIGSFMTLPLTARERRVGVMTLAHGEPGYYTPQRVDLAMAFAAQAAVAIENARLFATEQERGEQLRVINQVSRTIAGILDVNSLLRQTAALIHQQFGYYHVGIGLVEGDYVVYRARAGVGVDRPAGEVWASDAAQRIAAVPAAVQSHRDDGDPTPDDSPTFIPNRLRIGKEGLTGRAAATGQPIIAADVEQDPRHIRLAGLHTRSEAVVPIKSQEVVIGVLDVQSDKLNDFDQSDIDILQALSNQLAVAIENARLYESAGQLAALEERQKLARELHDSVSQALYGIALGTRTARAMVDRAAVPDDDKPGLIEPLDYVLAQADAGMAEMRALIFELRPESLQSEGVVAALRKQTAALQARHQIPVAVEFGPEPELPLAQKEMLYRVAQEAMHNIVKHARATSAEVRLVGDNGKVLLEICDNGQGFDMTRDYPGHLGLKSMRERVEKGGGVLTIASDVGGGTRIQVKVGV</sequence>
<name>A0A170PJH8_9CHLR</name>
<evidence type="ECO:0000256" key="5">
    <source>
        <dbReference type="ARBA" id="ARBA00022692"/>
    </source>
</evidence>
<evidence type="ECO:0000256" key="8">
    <source>
        <dbReference type="ARBA" id="ARBA00023012"/>
    </source>
</evidence>
<evidence type="ECO:0000256" key="10">
    <source>
        <dbReference type="SAM" id="Phobius"/>
    </source>
</evidence>
<dbReference type="SUPFAM" id="SSF158472">
    <property type="entry name" value="HAMP domain-like"/>
    <property type="match status" value="1"/>
</dbReference>
<evidence type="ECO:0000256" key="1">
    <source>
        <dbReference type="ARBA" id="ARBA00004651"/>
    </source>
</evidence>
<dbReference type="PANTHER" id="PTHR24421">
    <property type="entry name" value="NITRATE/NITRITE SENSOR PROTEIN NARX-RELATED"/>
    <property type="match status" value="1"/>
</dbReference>
<evidence type="ECO:0000256" key="4">
    <source>
        <dbReference type="ARBA" id="ARBA00022679"/>
    </source>
</evidence>
<dbReference type="Pfam" id="PF02518">
    <property type="entry name" value="HATPase_c"/>
    <property type="match status" value="1"/>
</dbReference>
<dbReference type="InterPro" id="IPR029016">
    <property type="entry name" value="GAF-like_dom_sf"/>
</dbReference>
<dbReference type="InterPro" id="IPR050482">
    <property type="entry name" value="Sensor_HK_TwoCompSys"/>
</dbReference>
<keyword evidence="7 10" id="KW-1133">Transmembrane helix</keyword>
<evidence type="ECO:0000259" key="11">
    <source>
        <dbReference type="PROSITE" id="PS50885"/>
    </source>
</evidence>
<dbReference type="GO" id="GO:0046983">
    <property type="term" value="F:protein dimerization activity"/>
    <property type="evidence" value="ECO:0007669"/>
    <property type="project" value="InterPro"/>
</dbReference>
<dbReference type="CDD" id="cd16917">
    <property type="entry name" value="HATPase_UhpB-NarQ-NarX-like"/>
    <property type="match status" value="1"/>
</dbReference>
<dbReference type="KEGG" id="pbf:CFX0092_B0059"/>
<dbReference type="InterPro" id="IPR036890">
    <property type="entry name" value="HATPase_C_sf"/>
</dbReference>
<dbReference type="AlphaFoldDB" id="A0A170PJH8"/>
<evidence type="ECO:0000256" key="9">
    <source>
        <dbReference type="ARBA" id="ARBA00023136"/>
    </source>
</evidence>
<dbReference type="Gene3D" id="6.10.340.10">
    <property type="match status" value="1"/>
</dbReference>
<dbReference type="RefSeq" id="WP_095044984.1">
    <property type="nucleotide sequence ID" value="NZ_LN890656.1"/>
</dbReference>
<dbReference type="Pfam" id="PF02743">
    <property type="entry name" value="dCache_1"/>
    <property type="match status" value="1"/>
</dbReference>
<dbReference type="GO" id="GO:0005886">
    <property type="term" value="C:plasma membrane"/>
    <property type="evidence" value="ECO:0007669"/>
    <property type="project" value="UniProtKB-SubCell"/>
</dbReference>